<protein>
    <submittedName>
        <fullName evidence="2">Uncharacterized protein</fullName>
    </submittedName>
</protein>
<evidence type="ECO:0000313" key="3">
    <source>
        <dbReference type="Proteomes" id="UP000054279"/>
    </source>
</evidence>
<sequence length="205" mass="21584">MRNGEMLALHRSCQVQRPTARSILKVDSAPSLSNAVENCPPANNELTKSHIPANVLTRPSTYTLEYAAIIAVTVTVATAAGFLAIRRGEDATGAVRDALEASVIPAGSKLDPVAEPVFEADAAPIAATQVGAGRVLLPFAAFPSPTFFPKINSKTPEVAMPTKRIKHPNKTGTQPKALHGTFFRPAPVADMDVVVGMPSLESLHG</sequence>
<keyword evidence="1" id="KW-0472">Membrane</keyword>
<evidence type="ECO:0000256" key="1">
    <source>
        <dbReference type="SAM" id="Phobius"/>
    </source>
</evidence>
<keyword evidence="1" id="KW-0812">Transmembrane</keyword>
<reference evidence="2 3" key="1">
    <citation type="submission" date="2014-06" db="EMBL/GenBank/DDBJ databases">
        <title>Evolutionary Origins and Diversification of the Mycorrhizal Mutualists.</title>
        <authorList>
            <consortium name="DOE Joint Genome Institute"/>
            <consortium name="Mycorrhizal Genomics Consortium"/>
            <person name="Kohler A."/>
            <person name="Kuo A."/>
            <person name="Nagy L.G."/>
            <person name="Floudas D."/>
            <person name="Copeland A."/>
            <person name="Barry K.W."/>
            <person name="Cichocki N."/>
            <person name="Veneault-Fourrey C."/>
            <person name="LaButti K."/>
            <person name="Lindquist E.A."/>
            <person name="Lipzen A."/>
            <person name="Lundell T."/>
            <person name="Morin E."/>
            <person name="Murat C."/>
            <person name="Riley R."/>
            <person name="Ohm R."/>
            <person name="Sun H."/>
            <person name="Tunlid A."/>
            <person name="Henrissat B."/>
            <person name="Grigoriev I.V."/>
            <person name="Hibbett D.S."/>
            <person name="Martin F."/>
        </authorList>
    </citation>
    <scope>NUCLEOTIDE SEQUENCE [LARGE SCALE GENOMIC DNA]</scope>
    <source>
        <strain evidence="2 3">SS14</strain>
    </source>
</reference>
<feature type="transmembrane region" description="Helical" evidence="1">
    <location>
        <begin position="66"/>
        <end position="85"/>
    </location>
</feature>
<keyword evidence="3" id="KW-1185">Reference proteome</keyword>
<dbReference type="HOGENOM" id="CLU_1321643_0_0_1"/>
<keyword evidence="1" id="KW-1133">Transmembrane helix</keyword>
<dbReference type="EMBL" id="KN837243">
    <property type="protein sequence ID" value="KIJ31412.1"/>
    <property type="molecule type" value="Genomic_DNA"/>
</dbReference>
<evidence type="ECO:0000313" key="2">
    <source>
        <dbReference type="EMBL" id="KIJ31412.1"/>
    </source>
</evidence>
<dbReference type="Proteomes" id="UP000054279">
    <property type="component" value="Unassembled WGS sequence"/>
</dbReference>
<accession>A0A0C9UQS4</accession>
<proteinExistence type="predicted"/>
<gene>
    <name evidence="2" type="ORF">M422DRAFT_266957</name>
</gene>
<organism evidence="2 3">
    <name type="scientific">Sphaerobolus stellatus (strain SS14)</name>
    <dbReference type="NCBI Taxonomy" id="990650"/>
    <lineage>
        <taxon>Eukaryota</taxon>
        <taxon>Fungi</taxon>
        <taxon>Dikarya</taxon>
        <taxon>Basidiomycota</taxon>
        <taxon>Agaricomycotina</taxon>
        <taxon>Agaricomycetes</taxon>
        <taxon>Phallomycetidae</taxon>
        <taxon>Geastrales</taxon>
        <taxon>Sphaerobolaceae</taxon>
        <taxon>Sphaerobolus</taxon>
    </lineage>
</organism>
<dbReference type="AlphaFoldDB" id="A0A0C9UQS4"/>
<name>A0A0C9UQS4_SPHS4</name>